<dbReference type="PROSITE" id="PS50928">
    <property type="entry name" value="ABC_TM1"/>
    <property type="match status" value="1"/>
</dbReference>
<organism evidence="9 10">
    <name type="scientific">Eisenbergiella tayi</name>
    <dbReference type="NCBI Taxonomy" id="1432052"/>
    <lineage>
        <taxon>Bacteria</taxon>
        <taxon>Bacillati</taxon>
        <taxon>Bacillota</taxon>
        <taxon>Clostridia</taxon>
        <taxon>Lachnospirales</taxon>
        <taxon>Lachnospiraceae</taxon>
        <taxon>Eisenbergiella</taxon>
    </lineage>
</organism>
<keyword evidence="4 7" id="KW-0812">Transmembrane</keyword>
<evidence type="ECO:0000313" key="9">
    <source>
        <dbReference type="EMBL" id="ODM13420.1"/>
    </source>
</evidence>
<feature type="transmembrane region" description="Helical" evidence="7">
    <location>
        <begin position="26"/>
        <end position="48"/>
    </location>
</feature>
<dbReference type="Gene3D" id="1.10.3720.10">
    <property type="entry name" value="MetI-like"/>
    <property type="match status" value="1"/>
</dbReference>
<dbReference type="RefSeq" id="WP_069156054.1">
    <property type="nucleotide sequence ID" value="NZ_DBFYTC010000069.1"/>
</dbReference>
<accession>A0A1E3AXI3</accession>
<feature type="domain" description="ABC transmembrane type-1" evidence="8">
    <location>
        <begin position="88"/>
        <end position="277"/>
    </location>
</feature>
<dbReference type="Pfam" id="PF12911">
    <property type="entry name" value="OppC_N"/>
    <property type="match status" value="1"/>
</dbReference>
<evidence type="ECO:0000256" key="2">
    <source>
        <dbReference type="ARBA" id="ARBA00022448"/>
    </source>
</evidence>
<feature type="transmembrane region" description="Helical" evidence="7">
    <location>
        <begin position="209"/>
        <end position="234"/>
    </location>
</feature>
<dbReference type="GeneID" id="93299635"/>
<dbReference type="AlphaFoldDB" id="A0A1E3AXI3"/>
<sequence length="290" mass="31240">MEKTKKKKRKSNNAADAWKLFRKNKAAMAGLVVLAVFVFFALFADLLIPYEAAVIQSPKDRLMAPCMQHWLGTDEFGRDMLARIIHGSRRSLSLGVGTTAVSLLLGGIIGACCGIYGSRFDSIVMRLCDVLNCVPGLLFALAVVAALGSSMRNLLIAVTIVSLPGFIRIVRSVILSIVEQEYIMAARACDSSNFTIIMRHILPNAMGPIIIQASMSVASMMLTAAGLSFIGMGVQPPTPEWGVMLSTARDYMKTAPYLLLFPGIAIALSALALNLVGDGMRDALDPKMKV</sequence>
<comment type="subcellular location">
    <subcellularLocation>
        <location evidence="1 7">Cell membrane</location>
        <topology evidence="1 7">Multi-pass membrane protein</topology>
    </subcellularLocation>
</comment>
<dbReference type="PANTHER" id="PTHR43386">
    <property type="entry name" value="OLIGOPEPTIDE TRANSPORT SYSTEM PERMEASE PROTEIN APPC"/>
    <property type="match status" value="1"/>
</dbReference>
<dbReference type="GO" id="GO:0055085">
    <property type="term" value="P:transmembrane transport"/>
    <property type="evidence" value="ECO:0007669"/>
    <property type="project" value="InterPro"/>
</dbReference>
<evidence type="ECO:0000256" key="5">
    <source>
        <dbReference type="ARBA" id="ARBA00022989"/>
    </source>
</evidence>
<dbReference type="InterPro" id="IPR035906">
    <property type="entry name" value="MetI-like_sf"/>
</dbReference>
<dbReference type="Proteomes" id="UP000095003">
    <property type="component" value="Unassembled WGS sequence"/>
</dbReference>
<evidence type="ECO:0000259" key="8">
    <source>
        <dbReference type="PROSITE" id="PS50928"/>
    </source>
</evidence>
<name>A0A1E3AXI3_9FIRM</name>
<comment type="caution">
    <text evidence="9">The sequence shown here is derived from an EMBL/GenBank/DDBJ whole genome shotgun (WGS) entry which is preliminary data.</text>
</comment>
<feature type="transmembrane region" description="Helical" evidence="7">
    <location>
        <begin position="154"/>
        <end position="178"/>
    </location>
</feature>
<dbReference type="InterPro" id="IPR050366">
    <property type="entry name" value="BP-dependent_transpt_permease"/>
</dbReference>
<comment type="similarity">
    <text evidence="7">Belongs to the binding-protein-dependent transport system permease family.</text>
</comment>
<dbReference type="PANTHER" id="PTHR43386:SF1">
    <property type="entry name" value="D,D-DIPEPTIDE TRANSPORT SYSTEM PERMEASE PROTEIN DDPC-RELATED"/>
    <property type="match status" value="1"/>
</dbReference>
<feature type="transmembrane region" description="Helical" evidence="7">
    <location>
        <begin position="96"/>
        <end position="118"/>
    </location>
</feature>
<keyword evidence="5 7" id="KW-1133">Transmembrane helix</keyword>
<proteinExistence type="inferred from homology"/>
<reference evidence="9 10" key="1">
    <citation type="submission" date="2016-07" db="EMBL/GenBank/DDBJ databases">
        <title>Characterization of isolates of Eisenbergiella tayi derived from blood cultures, using whole genome sequencing.</title>
        <authorList>
            <person name="Burdz T."/>
            <person name="Wiebe D."/>
            <person name="Huynh C."/>
            <person name="Bernard K."/>
        </authorList>
    </citation>
    <scope>NUCLEOTIDE SEQUENCE [LARGE SCALE GENOMIC DNA]</scope>
    <source>
        <strain evidence="9 10">NML 120489</strain>
    </source>
</reference>
<protein>
    <submittedName>
        <fullName evidence="9">Glutathione transport system permease protein GsiD</fullName>
    </submittedName>
</protein>
<evidence type="ECO:0000256" key="4">
    <source>
        <dbReference type="ARBA" id="ARBA00022692"/>
    </source>
</evidence>
<dbReference type="InterPro" id="IPR025966">
    <property type="entry name" value="OppC_N"/>
</dbReference>
<feature type="transmembrane region" description="Helical" evidence="7">
    <location>
        <begin position="130"/>
        <end position="148"/>
    </location>
</feature>
<evidence type="ECO:0000313" key="10">
    <source>
        <dbReference type="Proteomes" id="UP000095003"/>
    </source>
</evidence>
<keyword evidence="2 7" id="KW-0813">Transport</keyword>
<dbReference type="CDD" id="cd06261">
    <property type="entry name" value="TM_PBP2"/>
    <property type="match status" value="1"/>
</dbReference>
<evidence type="ECO:0000256" key="3">
    <source>
        <dbReference type="ARBA" id="ARBA00022475"/>
    </source>
</evidence>
<evidence type="ECO:0000256" key="7">
    <source>
        <dbReference type="RuleBase" id="RU363032"/>
    </source>
</evidence>
<keyword evidence="3" id="KW-1003">Cell membrane</keyword>
<gene>
    <name evidence="9" type="primary">gsiD_4</name>
    <name evidence="9" type="ORF">BEH84_01135</name>
</gene>
<evidence type="ECO:0000256" key="1">
    <source>
        <dbReference type="ARBA" id="ARBA00004651"/>
    </source>
</evidence>
<dbReference type="Pfam" id="PF00528">
    <property type="entry name" value="BPD_transp_1"/>
    <property type="match status" value="1"/>
</dbReference>
<dbReference type="GO" id="GO:0005886">
    <property type="term" value="C:plasma membrane"/>
    <property type="evidence" value="ECO:0007669"/>
    <property type="project" value="UniProtKB-SubCell"/>
</dbReference>
<keyword evidence="6 7" id="KW-0472">Membrane</keyword>
<dbReference type="EMBL" id="MCGI01000001">
    <property type="protein sequence ID" value="ODM13420.1"/>
    <property type="molecule type" value="Genomic_DNA"/>
</dbReference>
<dbReference type="SUPFAM" id="SSF161098">
    <property type="entry name" value="MetI-like"/>
    <property type="match status" value="1"/>
</dbReference>
<feature type="transmembrane region" description="Helical" evidence="7">
    <location>
        <begin position="254"/>
        <end position="277"/>
    </location>
</feature>
<evidence type="ECO:0000256" key="6">
    <source>
        <dbReference type="ARBA" id="ARBA00023136"/>
    </source>
</evidence>
<dbReference type="InterPro" id="IPR000515">
    <property type="entry name" value="MetI-like"/>
</dbReference>